<name>A0A853AHH5_9PSEU</name>
<evidence type="ECO:0000259" key="5">
    <source>
        <dbReference type="Pfam" id="PF00501"/>
    </source>
</evidence>
<accession>A0A853AHH5</accession>
<dbReference type="PANTHER" id="PTHR43605:SF10">
    <property type="entry name" value="ACYL-COA SYNTHETASE MEDIUM CHAIN FAMILY MEMBER 3"/>
    <property type="match status" value="1"/>
</dbReference>
<feature type="domain" description="AMP-dependent synthetase/ligase" evidence="5">
    <location>
        <begin position="2"/>
        <end position="137"/>
    </location>
</feature>
<dbReference type="GO" id="GO:0006637">
    <property type="term" value="P:acyl-CoA metabolic process"/>
    <property type="evidence" value="ECO:0007669"/>
    <property type="project" value="TreeGrafter"/>
</dbReference>
<dbReference type="GO" id="GO:0005524">
    <property type="term" value="F:ATP binding"/>
    <property type="evidence" value="ECO:0007669"/>
    <property type="project" value="UniProtKB-KW"/>
</dbReference>
<dbReference type="Gene3D" id="3.40.50.12780">
    <property type="entry name" value="N-terminal domain of ligase-like"/>
    <property type="match status" value="1"/>
</dbReference>
<keyword evidence="7" id="KW-1185">Reference proteome</keyword>
<organism evidence="6 7">
    <name type="scientific">Saccharopolyspora hordei</name>
    <dbReference type="NCBI Taxonomy" id="1838"/>
    <lineage>
        <taxon>Bacteria</taxon>
        <taxon>Bacillati</taxon>
        <taxon>Actinomycetota</taxon>
        <taxon>Actinomycetes</taxon>
        <taxon>Pseudonocardiales</taxon>
        <taxon>Pseudonocardiaceae</taxon>
        <taxon>Saccharopolyspora</taxon>
    </lineage>
</organism>
<dbReference type="InterPro" id="IPR051087">
    <property type="entry name" value="Mitochondrial_ACSM"/>
</dbReference>
<dbReference type="GO" id="GO:0015645">
    <property type="term" value="F:fatty acid ligase activity"/>
    <property type="evidence" value="ECO:0007669"/>
    <property type="project" value="TreeGrafter"/>
</dbReference>
<evidence type="ECO:0000256" key="3">
    <source>
        <dbReference type="ARBA" id="ARBA00022741"/>
    </source>
</evidence>
<keyword evidence="2 6" id="KW-0436">Ligase</keyword>
<keyword evidence="4" id="KW-0067">ATP-binding</keyword>
<evidence type="ECO:0000256" key="1">
    <source>
        <dbReference type="ARBA" id="ARBA00006432"/>
    </source>
</evidence>
<dbReference type="SUPFAM" id="SSF56801">
    <property type="entry name" value="Acetyl-CoA synthetase-like"/>
    <property type="match status" value="1"/>
</dbReference>
<sequence length="283" mass="29816">MLTFAHLADRVRRFANLLANLGVAAGESVVVQLPNVPEWWEVAAGAMRAGVSVAPVPHDAGAAGLTDRAAATTAGIVVVDAAHVEDGLATRRACPSVRHVLCVGGLPRADAVNYHAVMHLEEPDDAPVVPRDPVLITGTGQEVSAHGRTDLLRVWAELGPARCASRPGDLHWNGTPRETVTGFSLGLVQPWSAGAAILVDETGCDTRALLERFPVTTVSAPGSWYAELAGPGSGNLRRSALRWALATGSRPDEDVVRAWFRETGLRIHPVAVRAEPSAAPSSR</sequence>
<dbReference type="EMBL" id="JACCFJ010000001">
    <property type="protein sequence ID" value="NYI84052.1"/>
    <property type="molecule type" value="Genomic_DNA"/>
</dbReference>
<evidence type="ECO:0000256" key="4">
    <source>
        <dbReference type="ARBA" id="ARBA00022840"/>
    </source>
</evidence>
<dbReference type="GO" id="GO:0006633">
    <property type="term" value="P:fatty acid biosynthetic process"/>
    <property type="evidence" value="ECO:0007669"/>
    <property type="project" value="TreeGrafter"/>
</dbReference>
<proteinExistence type="inferred from homology"/>
<comment type="similarity">
    <text evidence="1">Belongs to the ATP-dependent AMP-binding enzyme family.</text>
</comment>
<dbReference type="Proteomes" id="UP000587002">
    <property type="component" value="Unassembled WGS sequence"/>
</dbReference>
<dbReference type="GO" id="GO:0004321">
    <property type="term" value="F:fatty-acyl-CoA synthase activity"/>
    <property type="evidence" value="ECO:0007669"/>
    <property type="project" value="TreeGrafter"/>
</dbReference>
<dbReference type="PANTHER" id="PTHR43605">
    <property type="entry name" value="ACYL-COENZYME A SYNTHETASE"/>
    <property type="match status" value="1"/>
</dbReference>
<dbReference type="AlphaFoldDB" id="A0A853AHH5"/>
<keyword evidence="3" id="KW-0547">Nucleotide-binding</keyword>
<evidence type="ECO:0000313" key="6">
    <source>
        <dbReference type="EMBL" id="NYI84052.1"/>
    </source>
</evidence>
<gene>
    <name evidence="6" type="ORF">HNR68_002682</name>
</gene>
<evidence type="ECO:0000256" key="2">
    <source>
        <dbReference type="ARBA" id="ARBA00022598"/>
    </source>
</evidence>
<comment type="caution">
    <text evidence="6">The sequence shown here is derived from an EMBL/GenBank/DDBJ whole genome shotgun (WGS) entry which is preliminary data.</text>
</comment>
<reference evidence="6 7" key="1">
    <citation type="submission" date="2020-07" db="EMBL/GenBank/DDBJ databases">
        <title>Sequencing the genomes of 1000 actinobacteria strains.</title>
        <authorList>
            <person name="Klenk H.-P."/>
        </authorList>
    </citation>
    <scope>NUCLEOTIDE SEQUENCE [LARGE SCALE GENOMIC DNA]</scope>
    <source>
        <strain evidence="6 7">DSM 44065</strain>
    </source>
</reference>
<dbReference type="InterPro" id="IPR042099">
    <property type="entry name" value="ANL_N_sf"/>
</dbReference>
<protein>
    <submittedName>
        <fullName evidence="6">Acyl-coenzyme A synthetase/AMP-(Fatty) acid ligase</fullName>
    </submittedName>
</protein>
<dbReference type="InterPro" id="IPR000873">
    <property type="entry name" value="AMP-dep_synth/lig_dom"/>
</dbReference>
<dbReference type="Pfam" id="PF00501">
    <property type="entry name" value="AMP-binding"/>
    <property type="match status" value="1"/>
</dbReference>
<evidence type="ECO:0000313" key="7">
    <source>
        <dbReference type="Proteomes" id="UP000587002"/>
    </source>
</evidence>